<dbReference type="InterPro" id="IPR011048">
    <property type="entry name" value="Haem_d1_sf"/>
</dbReference>
<dbReference type="InterPro" id="IPR051200">
    <property type="entry name" value="Host-pathogen_enzymatic-act"/>
</dbReference>
<evidence type="ECO:0000313" key="2">
    <source>
        <dbReference type="Proteomes" id="UP000467252"/>
    </source>
</evidence>
<organism evidence="1 2">
    <name type="scientific">Mycolicibacterium pulveris</name>
    <name type="common">Mycobacterium pulveris</name>
    <dbReference type="NCBI Taxonomy" id="36813"/>
    <lineage>
        <taxon>Bacteria</taxon>
        <taxon>Bacillati</taxon>
        <taxon>Actinomycetota</taxon>
        <taxon>Actinomycetes</taxon>
        <taxon>Mycobacteriales</taxon>
        <taxon>Mycobacteriaceae</taxon>
        <taxon>Mycolicibacterium</taxon>
    </lineage>
</organism>
<sequence>MNAKTGGGTDYEMANVMTPVMQAKTTGSKVTEGVHGGPDVSLVGSAPVRRGPIGDIAAADGVIVVANYGDDSIAVLNAATLAVESIIAVPGEPVAVAVADDRAYVSTSSWTHDEIAVVDLTAKSVIATYDLAFNVTALTVSPDGKRVFAGRTGDGYADVAVIDVPAERMGTIDIATGAGIGIDAVERDATGKRLYVGTTDARGGALVVVNVETARVERTVQLGAPIRDVAVADGTVYVLTSDRARGGVVHVVARATGRITGTIQLGGAPTQLTMGANDTHAYVVDYDRVAVLCTLTHKVIDTLMVGARPSSVAVGAGGTRLNVADYTGVVSAYHVETATPLMYSDFVATDPIVMPEVADLEPATA</sequence>
<reference evidence="1 2" key="1">
    <citation type="journal article" date="2019" name="Emerg. Microbes Infect.">
        <title>Comprehensive subspecies identification of 175 nontuberculous mycobacteria species based on 7547 genomic profiles.</title>
        <authorList>
            <person name="Matsumoto Y."/>
            <person name="Kinjo T."/>
            <person name="Motooka D."/>
            <person name="Nabeya D."/>
            <person name="Jung N."/>
            <person name="Uechi K."/>
            <person name="Horii T."/>
            <person name="Iida T."/>
            <person name="Fujita J."/>
            <person name="Nakamura S."/>
        </authorList>
    </citation>
    <scope>NUCLEOTIDE SEQUENCE [LARGE SCALE GENOMIC DNA]</scope>
    <source>
        <strain evidence="1 2">JCM 6370</strain>
    </source>
</reference>
<dbReference type="SUPFAM" id="SSF51004">
    <property type="entry name" value="C-terminal (heme d1) domain of cytochrome cd1-nitrite reductase"/>
    <property type="match status" value="1"/>
</dbReference>
<dbReference type="InterPro" id="IPR015943">
    <property type="entry name" value="WD40/YVTN_repeat-like_dom_sf"/>
</dbReference>
<evidence type="ECO:0000313" key="1">
    <source>
        <dbReference type="EMBL" id="BBY82244.1"/>
    </source>
</evidence>
<dbReference type="PANTHER" id="PTHR47197">
    <property type="entry name" value="PROTEIN NIRF"/>
    <property type="match status" value="1"/>
</dbReference>
<gene>
    <name evidence="1" type="ORF">MPUL_34020</name>
</gene>
<dbReference type="EMBL" id="AP022599">
    <property type="protein sequence ID" value="BBY82244.1"/>
    <property type="molecule type" value="Genomic_DNA"/>
</dbReference>
<proteinExistence type="predicted"/>
<dbReference type="Gene3D" id="2.130.10.10">
    <property type="entry name" value="YVTN repeat-like/Quinoprotein amine dehydrogenase"/>
    <property type="match status" value="2"/>
</dbReference>
<dbReference type="Proteomes" id="UP000467252">
    <property type="component" value="Chromosome"/>
</dbReference>
<name>A0A7I7ULB3_MYCPV</name>
<keyword evidence="2" id="KW-1185">Reference proteome</keyword>
<protein>
    <recommendedName>
        <fullName evidence="3">YVTN family beta-propeller repeat protein</fullName>
    </recommendedName>
</protein>
<dbReference type="PANTHER" id="PTHR47197:SF3">
    <property type="entry name" value="DIHYDRO-HEME D1 DEHYDROGENASE"/>
    <property type="match status" value="1"/>
</dbReference>
<evidence type="ECO:0008006" key="3">
    <source>
        <dbReference type="Google" id="ProtNLM"/>
    </source>
</evidence>
<accession>A0A7I7ULB3</accession>
<dbReference type="AlphaFoldDB" id="A0A7I7ULB3"/>